<evidence type="ECO:0008006" key="12">
    <source>
        <dbReference type="Google" id="ProtNLM"/>
    </source>
</evidence>
<dbReference type="STRING" id="1055723.SAMN05216293_3606"/>
<feature type="domain" description="Thiolase N-terminal" evidence="6">
    <location>
        <begin position="18"/>
        <end position="277"/>
    </location>
</feature>
<feature type="active site" description="Proton acceptor" evidence="4">
    <location>
        <position position="385"/>
    </location>
</feature>
<evidence type="ECO:0000313" key="9">
    <source>
        <dbReference type="EMBL" id="SHL50772.1"/>
    </source>
</evidence>
<dbReference type="Gene3D" id="3.40.47.10">
    <property type="match status" value="1"/>
</dbReference>
<dbReference type="NCBIfam" id="TIGR01930">
    <property type="entry name" value="AcCoA-C-Actrans"/>
    <property type="match status" value="1"/>
</dbReference>
<evidence type="ECO:0000313" key="8">
    <source>
        <dbReference type="EMBL" id="SFC38225.1"/>
    </source>
</evidence>
<evidence type="ECO:0000256" key="1">
    <source>
        <dbReference type="ARBA" id="ARBA00010982"/>
    </source>
</evidence>
<dbReference type="PIRSF" id="PIRSF000429">
    <property type="entry name" value="Ac-CoA_Ac_transf"/>
    <property type="match status" value="1"/>
</dbReference>
<reference evidence="9 10" key="1">
    <citation type="submission" date="2016-11" db="EMBL/GenBank/DDBJ databases">
        <authorList>
            <person name="Varghese N."/>
            <person name="Submissions S."/>
        </authorList>
    </citation>
    <scope>NUCLEOTIDE SEQUENCE [LARGE SCALE GENOMIC DNA]</scope>
    <source>
        <strain evidence="9 10">CGMCC 1.12174</strain>
        <strain evidence="8 11">DSM 26351</strain>
    </source>
</reference>
<evidence type="ECO:0000313" key="11">
    <source>
        <dbReference type="Proteomes" id="UP000198940"/>
    </source>
</evidence>
<evidence type="ECO:0000256" key="4">
    <source>
        <dbReference type="PIRSR" id="PIRSR000429-1"/>
    </source>
</evidence>
<keyword evidence="3 5" id="KW-0012">Acyltransferase</keyword>
<organism evidence="9 10">
    <name type="scientific">Flagellimonas taeanensis</name>
    <dbReference type="NCBI Taxonomy" id="1005926"/>
    <lineage>
        <taxon>Bacteria</taxon>
        <taxon>Pseudomonadati</taxon>
        <taxon>Bacteroidota</taxon>
        <taxon>Flavobacteriia</taxon>
        <taxon>Flavobacteriales</taxon>
        <taxon>Flavobacteriaceae</taxon>
        <taxon>Flagellimonas</taxon>
    </lineage>
</organism>
<dbReference type="PANTHER" id="PTHR42689">
    <property type="entry name" value="ACETYL-COA ACYLTRANSFERASE FADA2 (3-KETOACYL-COA THIOLASE) (BETA-KETOTHIOLASE)-RELATED"/>
    <property type="match status" value="1"/>
</dbReference>
<comment type="caution">
    <text evidence="9">The sequence shown here is derived from an EMBL/GenBank/DDBJ whole genome shotgun (WGS) entry which is preliminary data.</text>
</comment>
<dbReference type="PANTHER" id="PTHR42689:SF1">
    <property type="entry name" value="ACETYL-COA ACYLTRANSFERASE FADA2 (3-KETOACYL-COA THIOLASE) (BETA-KETOTHIOLASE)-RELATED"/>
    <property type="match status" value="1"/>
</dbReference>
<feature type="active site" description="Proton acceptor" evidence="4">
    <location>
        <position position="416"/>
    </location>
</feature>
<dbReference type="InterPro" id="IPR050521">
    <property type="entry name" value="3-ketoacyl-CoA_Thiolase"/>
</dbReference>
<dbReference type="Proteomes" id="UP000184031">
    <property type="component" value="Unassembled WGS sequence"/>
</dbReference>
<keyword evidence="11" id="KW-1185">Reference proteome</keyword>
<dbReference type="Pfam" id="PF02803">
    <property type="entry name" value="Thiolase_C"/>
    <property type="match status" value="1"/>
</dbReference>
<dbReference type="EMBL" id="FOKU01000010">
    <property type="protein sequence ID" value="SFC38225.1"/>
    <property type="molecule type" value="Genomic_DNA"/>
</dbReference>
<evidence type="ECO:0000256" key="2">
    <source>
        <dbReference type="ARBA" id="ARBA00022679"/>
    </source>
</evidence>
<dbReference type="AlphaFoldDB" id="A0A1M7B705"/>
<dbReference type="InterPro" id="IPR020616">
    <property type="entry name" value="Thiolase_N"/>
</dbReference>
<dbReference type="InterPro" id="IPR020613">
    <property type="entry name" value="Thiolase_CS"/>
</dbReference>
<dbReference type="InterPro" id="IPR020617">
    <property type="entry name" value="Thiolase_C"/>
</dbReference>
<dbReference type="EMBL" id="FRAT01000011">
    <property type="protein sequence ID" value="SHL50772.1"/>
    <property type="molecule type" value="Genomic_DNA"/>
</dbReference>
<dbReference type="InterPro" id="IPR016039">
    <property type="entry name" value="Thiolase-like"/>
</dbReference>
<accession>A0A1M7B705</accession>
<dbReference type="PROSITE" id="PS00737">
    <property type="entry name" value="THIOLASE_2"/>
    <property type="match status" value="1"/>
</dbReference>
<comment type="similarity">
    <text evidence="1 5">Belongs to the thiolase-like superfamily. Thiolase family.</text>
</comment>
<proteinExistence type="inferred from homology"/>
<evidence type="ECO:0000256" key="5">
    <source>
        <dbReference type="RuleBase" id="RU003557"/>
    </source>
</evidence>
<dbReference type="CDD" id="cd00751">
    <property type="entry name" value="thiolase"/>
    <property type="match status" value="1"/>
</dbReference>
<evidence type="ECO:0000256" key="3">
    <source>
        <dbReference type="ARBA" id="ARBA00023315"/>
    </source>
</evidence>
<keyword evidence="2 5" id="KW-0808">Transferase</keyword>
<protein>
    <recommendedName>
        <fullName evidence="12">Acetyl-CoA C-acyltransferase</fullName>
    </recommendedName>
</protein>
<feature type="active site" description="Acyl-thioester intermediate" evidence="4">
    <location>
        <position position="97"/>
    </location>
</feature>
<dbReference type="GO" id="GO:0003988">
    <property type="term" value="F:acetyl-CoA C-acyltransferase activity"/>
    <property type="evidence" value="ECO:0007669"/>
    <property type="project" value="UniProtKB-ARBA"/>
</dbReference>
<dbReference type="Proteomes" id="UP000198940">
    <property type="component" value="Unassembled WGS sequence"/>
</dbReference>
<evidence type="ECO:0000259" key="6">
    <source>
        <dbReference type="Pfam" id="PF00108"/>
    </source>
</evidence>
<name>A0A1M7B705_9FLAO</name>
<dbReference type="GO" id="GO:0005829">
    <property type="term" value="C:cytosol"/>
    <property type="evidence" value="ECO:0007669"/>
    <property type="project" value="TreeGrafter"/>
</dbReference>
<dbReference type="SUPFAM" id="SSF53901">
    <property type="entry name" value="Thiolase-like"/>
    <property type="match status" value="2"/>
</dbReference>
<dbReference type="InterPro" id="IPR002155">
    <property type="entry name" value="Thiolase"/>
</dbReference>
<sequence>MDIVSIDNMKNSNKKIWLISGLRTPFAKVDKVLKDKDALQLSIPVVQEMIKRDSLCPNLFIWGSVAPNLGYSNLAREILMDAELDQSIPAFTTIMACSTSMMAAIEAAGLITEEEVALVGGVESMSRVQLGLNQNFSDWLRRLFQSKTLADKLSTLKDLSFGDIRLFIPSVTNRTTGLSMGEHSEITTKRLQIDRERQDEIALYSHQNYIKARNNGFFDDLILPMDGVKEDKIPRENTSLEQLAKLNPVFDKESGKGSLTAGNSSLLTDGAAGLWVCGSKAKEKFSDNSYTAQLVDWEIAAVNIEKEGLLMATTFAIPRLLERHKLRYDEIDLWEIHEAFGAQVLANIKLLEDKNHLKKVGVSFDFGSFPWENLNPNGGSIAIGHPFGATGARIINQSIKELAQMGPGKKAVVSVCADGGLGTVILLQS</sequence>
<evidence type="ECO:0000259" key="7">
    <source>
        <dbReference type="Pfam" id="PF02803"/>
    </source>
</evidence>
<evidence type="ECO:0000313" key="10">
    <source>
        <dbReference type="Proteomes" id="UP000184031"/>
    </source>
</evidence>
<feature type="domain" description="Thiolase C-terminal" evidence="7">
    <location>
        <begin position="291"/>
        <end position="428"/>
    </location>
</feature>
<dbReference type="Pfam" id="PF00108">
    <property type="entry name" value="Thiolase_N"/>
    <property type="match status" value="1"/>
</dbReference>
<gene>
    <name evidence="8" type="ORF">SAMN04487891_11047</name>
    <name evidence="9" type="ORF">SAMN05216293_3606</name>
</gene>